<gene>
    <name evidence="3" type="ORF">B0T19DRAFT_444524</name>
</gene>
<dbReference type="AlphaFoldDB" id="A0AAE0M5Z5"/>
<dbReference type="Pfam" id="PF00022">
    <property type="entry name" value="Actin"/>
    <property type="match status" value="1"/>
</dbReference>
<evidence type="ECO:0000256" key="1">
    <source>
        <dbReference type="RuleBase" id="RU000487"/>
    </source>
</evidence>
<feature type="region of interest" description="Disordered" evidence="2">
    <location>
        <begin position="1"/>
        <end position="55"/>
    </location>
</feature>
<dbReference type="PANTHER" id="PTHR11937">
    <property type="entry name" value="ACTIN"/>
    <property type="match status" value="1"/>
</dbReference>
<feature type="compositionally biased region" description="Gly residues" evidence="2">
    <location>
        <begin position="563"/>
        <end position="573"/>
    </location>
</feature>
<evidence type="ECO:0008006" key="5">
    <source>
        <dbReference type="Google" id="ProtNLM"/>
    </source>
</evidence>
<dbReference type="InterPro" id="IPR004000">
    <property type="entry name" value="Actin"/>
</dbReference>
<dbReference type="EMBL" id="JAUEPO010000005">
    <property type="protein sequence ID" value="KAK3320701.1"/>
    <property type="molecule type" value="Genomic_DNA"/>
</dbReference>
<dbReference type="InterPro" id="IPR043129">
    <property type="entry name" value="ATPase_NBD"/>
</dbReference>
<evidence type="ECO:0000313" key="3">
    <source>
        <dbReference type="EMBL" id="KAK3320701.1"/>
    </source>
</evidence>
<dbReference type="Gene3D" id="3.30.420.40">
    <property type="match status" value="2"/>
</dbReference>
<evidence type="ECO:0000256" key="2">
    <source>
        <dbReference type="SAM" id="MobiDB-lite"/>
    </source>
</evidence>
<proteinExistence type="inferred from homology"/>
<feature type="compositionally biased region" description="Low complexity" evidence="2">
    <location>
        <begin position="454"/>
        <end position="470"/>
    </location>
</feature>
<feature type="region of interest" description="Disordered" evidence="2">
    <location>
        <begin position="297"/>
        <end position="336"/>
    </location>
</feature>
<dbReference type="SUPFAM" id="SSF53067">
    <property type="entry name" value="Actin-like ATPase domain"/>
    <property type="match status" value="2"/>
</dbReference>
<feature type="region of interest" description="Disordered" evidence="2">
    <location>
        <begin position="448"/>
        <end position="474"/>
    </location>
</feature>
<feature type="region of interest" description="Disordered" evidence="2">
    <location>
        <begin position="541"/>
        <end position="573"/>
    </location>
</feature>
<comment type="caution">
    <text evidence="3">The sequence shown here is derived from an EMBL/GenBank/DDBJ whole genome shotgun (WGS) entry which is preliminary data.</text>
</comment>
<protein>
    <recommendedName>
        <fullName evidence="5">Actin-like ATPase domain-containing protein</fullName>
    </recommendedName>
</protein>
<feature type="region of interest" description="Disordered" evidence="2">
    <location>
        <begin position="487"/>
        <end position="506"/>
    </location>
</feature>
<accession>A0AAE0M5Z5</accession>
<reference evidence="3" key="2">
    <citation type="submission" date="2023-06" db="EMBL/GenBank/DDBJ databases">
        <authorList>
            <consortium name="Lawrence Berkeley National Laboratory"/>
            <person name="Haridas S."/>
            <person name="Hensen N."/>
            <person name="Bonometti L."/>
            <person name="Westerberg I."/>
            <person name="Brannstrom I.O."/>
            <person name="Guillou S."/>
            <person name="Cros-Aarteil S."/>
            <person name="Calhoun S."/>
            <person name="Kuo A."/>
            <person name="Mondo S."/>
            <person name="Pangilinan J."/>
            <person name="Riley R."/>
            <person name="Labutti K."/>
            <person name="Andreopoulos B."/>
            <person name="Lipzen A."/>
            <person name="Chen C."/>
            <person name="Yanf M."/>
            <person name="Daum C."/>
            <person name="Ng V."/>
            <person name="Clum A."/>
            <person name="Steindorff A."/>
            <person name="Ohm R."/>
            <person name="Martin F."/>
            <person name="Silar P."/>
            <person name="Natvig D."/>
            <person name="Lalanne C."/>
            <person name="Gautier V."/>
            <person name="Ament-Velasquez S.L."/>
            <person name="Kruys A."/>
            <person name="Hutchinson M.I."/>
            <person name="Powell A.J."/>
            <person name="Barry K."/>
            <person name="Miller A.N."/>
            <person name="Grigoriev I.V."/>
            <person name="Debuchy R."/>
            <person name="Gladieux P."/>
            <person name="Thoren M.H."/>
            <person name="Johannesson H."/>
        </authorList>
    </citation>
    <scope>NUCLEOTIDE SEQUENCE</scope>
    <source>
        <strain evidence="3">SMH4131-1</strain>
    </source>
</reference>
<dbReference type="SMART" id="SM00268">
    <property type="entry name" value="ACTIN"/>
    <property type="match status" value="1"/>
</dbReference>
<dbReference type="Proteomes" id="UP001286456">
    <property type="component" value="Unassembled WGS sequence"/>
</dbReference>
<sequence length="586" mass="63828">MSSSASMLTGSAVHRSVANIRSPPAGGGGGGASSSQSSGPSTPMRPITSTFASPSSLRAEEETILIEFGTRKLLVGFAGDAAPRGAIWFGPEQQRRVGDFRAWQSDYHPDWRNAASGDQWGKDYELWRSDVRDLDLGLVGDKIERALRDAFTKYLLIDSRPRRVACVIPSGLSIPLLSVTLDSLFGRFQSPTVSLLSPPVSLAVGAGVRSALVINLGWAETVVTAVYEFREVQCNRSIRGGRMLTEQTHRFLAKHLPQNQKKPETEDHENSQEYVLSFEECEEITMRLAWCKAHPSSATTKPAEGLSTVEEHDESEERRASPETEQPGLATIPLKSTSPPVTLELPYDLLTEPCENTFFDSRHSPASFDDHELPLHLLVYRCLLQLPVDVRSMCMSRIIFAGGCANVLGLQGRIFDELSQILRERGWDPVTGKGLDKKREDLEQMKQKARARLASGGTTGPTSTTQPGAGEQDGVWHDAANVKPEVDPIEEQLKKRGDPTSQEQGELRAVESIGAWSGASIISHLKIAAVATVDRDLWQQQGAAGASKPGEVDSKMQQRQSLGAGGFMRGAGTGHNSWTLGTWGAY</sequence>
<comment type="similarity">
    <text evidence="1">Belongs to the actin family.</text>
</comment>
<name>A0AAE0M5Z5_9PEZI</name>
<reference evidence="3" key="1">
    <citation type="journal article" date="2023" name="Mol. Phylogenet. Evol.">
        <title>Genome-scale phylogeny and comparative genomics of the fungal order Sordariales.</title>
        <authorList>
            <person name="Hensen N."/>
            <person name="Bonometti L."/>
            <person name="Westerberg I."/>
            <person name="Brannstrom I.O."/>
            <person name="Guillou S."/>
            <person name="Cros-Aarteil S."/>
            <person name="Calhoun S."/>
            <person name="Haridas S."/>
            <person name="Kuo A."/>
            <person name="Mondo S."/>
            <person name="Pangilinan J."/>
            <person name="Riley R."/>
            <person name="LaButti K."/>
            <person name="Andreopoulos B."/>
            <person name="Lipzen A."/>
            <person name="Chen C."/>
            <person name="Yan M."/>
            <person name="Daum C."/>
            <person name="Ng V."/>
            <person name="Clum A."/>
            <person name="Steindorff A."/>
            <person name="Ohm R.A."/>
            <person name="Martin F."/>
            <person name="Silar P."/>
            <person name="Natvig D.O."/>
            <person name="Lalanne C."/>
            <person name="Gautier V."/>
            <person name="Ament-Velasquez S.L."/>
            <person name="Kruys A."/>
            <person name="Hutchinson M.I."/>
            <person name="Powell A.J."/>
            <person name="Barry K."/>
            <person name="Miller A.N."/>
            <person name="Grigoriev I.V."/>
            <person name="Debuchy R."/>
            <person name="Gladieux P."/>
            <person name="Hiltunen Thoren M."/>
            <person name="Johannesson H."/>
        </authorList>
    </citation>
    <scope>NUCLEOTIDE SEQUENCE</scope>
    <source>
        <strain evidence="3">SMH4131-1</strain>
    </source>
</reference>
<evidence type="ECO:0000313" key="4">
    <source>
        <dbReference type="Proteomes" id="UP001286456"/>
    </source>
</evidence>
<organism evidence="3 4">
    <name type="scientific">Cercophora scortea</name>
    <dbReference type="NCBI Taxonomy" id="314031"/>
    <lineage>
        <taxon>Eukaryota</taxon>
        <taxon>Fungi</taxon>
        <taxon>Dikarya</taxon>
        <taxon>Ascomycota</taxon>
        <taxon>Pezizomycotina</taxon>
        <taxon>Sordariomycetes</taxon>
        <taxon>Sordariomycetidae</taxon>
        <taxon>Sordariales</taxon>
        <taxon>Lasiosphaeriaceae</taxon>
        <taxon>Cercophora</taxon>
    </lineage>
</organism>
<keyword evidence="4" id="KW-1185">Reference proteome</keyword>